<dbReference type="Proteomes" id="UP000215563">
    <property type="component" value="Unassembled WGS sequence"/>
</dbReference>
<keyword evidence="2" id="KW-1185">Reference proteome</keyword>
<proteinExistence type="predicted"/>
<gene>
    <name evidence="1" type="ORF">CFP75_39740</name>
</gene>
<dbReference type="AlphaFoldDB" id="A0A229R978"/>
<sequence length="73" mass="8176">MIVDGVTPADALRKAAAWLDHPDQTDIDLWHAGFLRTREPCSDHVDEPCDDDCPSLTRASFSVYYQRDPGEDA</sequence>
<evidence type="ECO:0000313" key="1">
    <source>
        <dbReference type="EMBL" id="OXM43135.1"/>
    </source>
</evidence>
<evidence type="ECO:0000313" key="2">
    <source>
        <dbReference type="Proteomes" id="UP000215563"/>
    </source>
</evidence>
<organism evidence="1 2">
    <name type="scientific">Amycolatopsis alba DSM 44262</name>
    <dbReference type="NCBI Taxonomy" id="1125972"/>
    <lineage>
        <taxon>Bacteria</taxon>
        <taxon>Bacillati</taxon>
        <taxon>Actinomycetota</taxon>
        <taxon>Actinomycetes</taxon>
        <taxon>Pseudonocardiales</taxon>
        <taxon>Pseudonocardiaceae</taxon>
        <taxon>Amycolatopsis</taxon>
    </lineage>
</organism>
<name>A0A229R978_AMYAL</name>
<comment type="caution">
    <text evidence="1">The sequence shown here is derived from an EMBL/GenBank/DDBJ whole genome shotgun (WGS) entry which is preliminary data.</text>
</comment>
<accession>A0A229R978</accession>
<reference evidence="1 2" key="1">
    <citation type="submission" date="2017-07" db="EMBL/GenBank/DDBJ databases">
        <title>Amycolatopsis alba DSM 44262 Genome sequencing and assembly.</title>
        <authorList>
            <person name="Kaur N."/>
            <person name="Mayilraj S."/>
        </authorList>
    </citation>
    <scope>NUCLEOTIDE SEQUENCE [LARGE SCALE GENOMIC DNA]</scope>
    <source>
        <strain evidence="1 2">DSM 44262</strain>
    </source>
</reference>
<protein>
    <submittedName>
        <fullName evidence="1">Uncharacterized protein</fullName>
    </submittedName>
</protein>
<dbReference type="EMBL" id="NMQU01000158">
    <property type="protein sequence ID" value="OXM43135.1"/>
    <property type="molecule type" value="Genomic_DNA"/>
</dbReference>